<dbReference type="InterPro" id="IPR024516">
    <property type="entry name" value="Mce_C"/>
</dbReference>
<dbReference type="EMBL" id="VMNW02000009">
    <property type="protein sequence ID" value="KAA9163655.1"/>
    <property type="molecule type" value="Genomic_DNA"/>
</dbReference>
<evidence type="ECO:0000259" key="3">
    <source>
        <dbReference type="Pfam" id="PF02470"/>
    </source>
</evidence>
<feature type="transmembrane region" description="Helical" evidence="2">
    <location>
        <begin position="10"/>
        <end position="29"/>
    </location>
</feature>
<dbReference type="PANTHER" id="PTHR33371">
    <property type="entry name" value="INTERMEMBRANE PHOSPHOLIPID TRANSPORT SYSTEM BINDING PROTEIN MLAD-RELATED"/>
    <property type="match status" value="1"/>
</dbReference>
<evidence type="ECO:0000256" key="2">
    <source>
        <dbReference type="SAM" id="Phobius"/>
    </source>
</evidence>
<evidence type="ECO:0000256" key="1">
    <source>
        <dbReference type="SAM" id="MobiDB-lite"/>
    </source>
</evidence>
<dbReference type="NCBIfam" id="TIGR00996">
    <property type="entry name" value="Mtu_fam_mce"/>
    <property type="match status" value="1"/>
</dbReference>
<sequence>MLGRMVRGQLIAFVIVTVLGVAFVCVRYVQVPRMLGIGTYSVTLDLPRTGSLYENALVTLRGVEIGKVDRLDLSRTGVRVVLGIDDGITVPGNAAVSIRSTSAIGEQYVNFEPGATAAPALRDGQVIPADQVSFPAPAGDMLSSVTQLASTLPLDKLNGTVDELYHAFDGTGPYLQQFLSSAAQLQQLADANLDPTVKLVRDLVPVLATQHEIGPQVRGFTGDLAAVTDTLRSSDSDIRGAIDKTGPMADALDSLLNQIRPTLPQLLTDLSSTGQVLRAYLPNLNHVLVVFPAAASNLTSTTGWGIQDSGRNPPPYSAMGFKLTFNQPPPCTTGYDPDRIAPTDLSNSRPPPTDAYCKEPKSSDIEVRGFRNAPCPEGSPAGTGSTGATAAQCGWNFQSPADAKAATDAAVRHMLEVAARNPKTRAENEAFIGKDDFTTEDPAPEPGAVNGAGNTSHEGPNGLFATDGKTYLNGAALPLPEVGLADGSPVSGAAQFLLAPLLTPTGS</sequence>
<reference evidence="5" key="1">
    <citation type="submission" date="2019-09" db="EMBL/GenBank/DDBJ databases">
        <authorList>
            <person name="Teo W.F.A."/>
            <person name="Duangmal K."/>
        </authorList>
    </citation>
    <scope>NUCLEOTIDE SEQUENCE [LARGE SCALE GENOMIC DNA]</scope>
    <source>
        <strain evidence="5">K81G1</strain>
    </source>
</reference>
<dbReference type="InterPro" id="IPR005693">
    <property type="entry name" value="Mce"/>
</dbReference>
<proteinExistence type="predicted"/>
<name>A0A5N0VC94_9PSEU</name>
<dbReference type="InterPro" id="IPR052336">
    <property type="entry name" value="MlaD_Phospholipid_Transporter"/>
</dbReference>
<evidence type="ECO:0000313" key="5">
    <source>
        <dbReference type="EMBL" id="KAA9163655.1"/>
    </source>
</evidence>
<dbReference type="Proteomes" id="UP000319769">
    <property type="component" value="Unassembled WGS sequence"/>
</dbReference>
<feature type="region of interest" description="Disordered" evidence="1">
    <location>
        <begin position="343"/>
        <end position="363"/>
    </location>
</feature>
<feature type="region of interest" description="Disordered" evidence="1">
    <location>
        <begin position="435"/>
        <end position="466"/>
    </location>
</feature>
<dbReference type="GO" id="GO:0005576">
    <property type="term" value="C:extracellular region"/>
    <property type="evidence" value="ECO:0007669"/>
    <property type="project" value="TreeGrafter"/>
</dbReference>
<comment type="caution">
    <text evidence="5">The sequence shown here is derived from an EMBL/GenBank/DDBJ whole genome shotgun (WGS) entry which is preliminary data.</text>
</comment>
<dbReference type="AlphaFoldDB" id="A0A5N0VC94"/>
<keyword evidence="2" id="KW-0812">Transmembrane</keyword>
<evidence type="ECO:0000313" key="6">
    <source>
        <dbReference type="Proteomes" id="UP000319769"/>
    </source>
</evidence>
<dbReference type="OrthoDB" id="4741753at2"/>
<feature type="domain" description="Mammalian cell entry C-terminal" evidence="4">
    <location>
        <begin position="120"/>
        <end position="310"/>
    </location>
</feature>
<dbReference type="RefSeq" id="WP_144760589.1">
    <property type="nucleotide sequence ID" value="NZ_VMNW02000009.1"/>
</dbReference>
<dbReference type="Pfam" id="PF11887">
    <property type="entry name" value="Mce4_CUP1"/>
    <property type="match status" value="1"/>
</dbReference>
<organism evidence="5 6">
    <name type="scientific">Amycolatopsis acidicola</name>
    <dbReference type="NCBI Taxonomy" id="2596893"/>
    <lineage>
        <taxon>Bacteria</taxon>
        <taxon>Bacillati</taxon>
        <taxon>Actinomycetota</taxon>
        <taxon>Actinomycetes</taxon>
        <taxon>Pseudonocardiales</taxon>
        <taxon>Pseudonocardiaceae</taxon>
        <taxon>Amycolatopsis</taxon>
    </lineage>
</organism>
<keyword evidence="6" id="KW-1185">Reference proteome</keyword>
<protein>
    <submittedName>
        <fullName evidence="5">MCE family protein</fullName>
    </submittedName>
</protein>
<keyword evidence="2" id="KW-0472">Membrane</keyword>
<gene>
    <name evidence="5" type="ORF">FPZ12_009145</name>
</gene>
<feature type="domain" description="Mce/MlaD" evidence="3">
    <location>
        <begin position="39"/>
        <end position="114"/>
    </location>
</feature>
<evidence type="ECO:0000259" key="4">
    <source>
        <dbReference type="Pfam" id="PF11887"/>
    </source>
</evidence>
<dbReference type="InterPro" id="IPR003399">
    <property type="entry name" value="Mce/MlaD"/>
</dbReference>
<accession>A0A5N0VC94</accession>
<keyword evidence="2" id="KW-1133">Transmembrane helix</keyword>
<dbReference type="Pfam" id="PF02470">
    <property type="entry name" value="MlaD"/>
    <property type="match status" value="1"/>
</dbReference>
<dbReference type="PANTHER" id="PTHR33371:SF16">
    <property type="entry name" value="MCE-FAMILY PROTEIN MCE3F"/>
    <property type="match status" value="1"/>
</dbReference>